<dbReference type="InterPro" id="IPR003448">
    <property type="entry name" value="Mopterin_biosynth_MoaE"/>
</dbReference>
<dbReference type="InterPro" id="IPR036563">
    <property type="entry name" value="MoaE_sf"/>
</dbReference>
<dbReference type="Pfam" id="PF02391">
    <property type="entry name" value="MoaE"/>
    <property type="match status" value="1"/>
</dbReference>
<accession>A0A9X1WG72</accession>
<name>A0A9X1WG72_9CORY</name>
<keyword evidence="2" id="KW-1185">Reference proteome</keyword>
<evidence type="ECO:0000313" key="1">
    <source>
        <dbReference type="EMBL" id="MCJ7857868.1"/>
    </source>
</evidence>
<protein>
    <submittedName>
        <fullName evidence="1">Molybdenum cofactor biosynthesis protein MoaE</fullName>
    </submittedName>
</protein>
<reference evidence="1" key="1">
    <citation type="submission" date="2022-04" db="EMBL/GenBank/DDBJ databases">
        <title>Corynebacterium kalidii LD5P10.</title>
        <authorList>
            <person name="Sun J.Q."/>
        </authorList>
    </citation>
    <scope>NUCLEOTIDE SEQUENCE</scope>
    <source>
        <strain evidence="1">LD5P10</strain>
    </source>
</reference>
<dbReference type="CDD" id="cd00756">
    <property type="entry name" value="MoaE"/>
    <property type="match status" value="1"/>
</dbReference>
<proteinExistence type="predicted"/>
<comment type="caution">
    <text evidence="1">The sequence shown here is derived from an EMBL/GenBank/DDBJ whole genome shotgun (WGS) entry which is preliminary data.</text>
</comment>
<dbReference type="AlphaFoldDB" id="A0A9X1WG72"/>
<organism evidence="1 2">
    <name type="scientific">Corynebacterium kalidii</name>
    <dbReference type="NCBI Taxonomy" id="2931982"/>
    <lineage>
        <taxon>Bacteria</taxon>
        <taxon>Bacillati</taxon>
        <taxon>Actinomycetota</taxon>
        <taxon>Actinomycetes</taxon>
        <taxon>Mycobacteriales</taxon>
        <taxon>Corynebacteriaceae</taxon>
        <taxon>Corynebacterium</taxon>
    </lineage>
</organism>
<dbReference type="SUPFAM" id="SSF54690">
    <property type="entry name" value="Molybdopterin synthase subunit MoaE"/>
    <property type="match status" value="1"/>
</dbReference>
<dbReference type="PANTHER" id="PTHR23404">
    <property type="entry name" value="MOLYBDOPTERIN SYNTHASE RELATED"/>
    <property type="match status" value="1"/>
</dbReference>
<evidence type="ECO:0000313" key="2">
    <source>
        <dbReference type="Proteomes" id="UP001139207"/>
    </source>
</evidence>
<dbReference type="GO" id="GO:0006777">
    <property type="term" value="P:Mo-molybdopterin cofactor biosynthetic process"/>
    <property type="evidence" value="ECO:0007669"/>
    <property type="project" value="InterPro"/>
</dbReference>
<dbReference type="Gene3D" id="3.90.1170.40">
    <property type="entry name" value="Molybdopterin biosynthesis MoaE subunit"/>
    <property type="match status" value="1"/>
</dbReference>
<dbReference type="RefSeq" id="WP_244803608.1">
    <property type="nucleotide sequence ID" value="NZ_JALIEA010000011.1"/>
</dbReference>
<gene>
    <name evidence="1" type="ORF">MUN33_03940</name>
</gene>
<sequence>MSEDTTDPGYVAEQTGVVVHTAVSAEPLEAHLADARAATATDAMGAVVTFEGTVRDHDGGAGVTALTYSHHPSAPETLARIAADTVAEHPEIRLWAEHRTGDLAIGDLAFLVVVAAAHRGPAFTAVAAFADAVKSQVPIWKEQELTDGTTDWVGL</sequence>
<dbReference type="Proteomes" id="UP001139207">
    <property type="component" value="Unassembled WGS sequence"/>
</dbReference>
<dbReference type="EMBL" id="JALIEA010000011">
    <property type="protein sequence ID" value="MCJ7857868.1"/>
    <property type="molecule type" value="Genomic_DNA"/>
</dbReference>